<dbReference type="PANTHER" id="PTHR43826:SF3">
    <property type="entry name" value="GLUCOSE-6-PHOSPHATE EXCHANGER SLC37A4"/>
    <property type="match status" value="1"/>
</dbReference>
<feature type="transmembrane region" description="Helical" evidence="5">
    <location>
        <begin position="71"/>
        <end position="92"/>
    </location>
</feature>
<dbReference type="PANTHER" id="PTHR43826">
    <property type="entry name" value="GLUCOSE-6-PHOSPHATE EXCHANGER SLC37A4"/>
    <property type="match status" value="1"/>
</dbReference>
<organism evidence="7 8">
    <name type="scientific">Burkholderia reimsis</name>
    <dbReference type="NCBI Taxonomy" id="2234132"/>
    <lineage>
        <taxon>Bacteria</taxon>
        <taxon>Pseudomonadati</taxon>
        <taxon>Pseudomonadota</taxon>
        <taxon>Betaproteobacteria</taxon>
        <taxon>Burkholderiales</taxon>
        <taxon>Burkholderiaceae</taxon>
        <taxon>Burkholderia</taxon>
    </lineage>
</organism>
<feature type="transmembrane region" description="Helical" evidence="5">
    <location>
        <begin position="124"/>
        <end position="144"/>
    </location>
</feature>
<sequence length="451" mass="48394">MPTQPSTPAASLALQDEALAAHASQHSRAQRYLQLLLLVIAAGAIYPMLYLRQVYQPTMLQFFHIDDVQLGYLYSSLGTIFLVSYLPSGWLADRLSPRWLICFSLLATGALGLAYATGPSFDTLVLLFGGWGLTTGLTFWAAVIKRVNMIAGPDEQGRFFGLLDGGRGLVEALLATIAITLFAYVTQAHGGTDAAGFRLVVHLYAFFCIALGVLLALVKDPAGTSDRAAAAKRRTGSDRQGNVLTDLKTLAAIPELWLVAAIVFCGYQVFWATYSFSAYLHEGNFGLSATAAGFITTLKLWMRPIGGIGGGFLGDRVSKVSVLFWALLLAALSLVGLIAAPAHSPQAMLVVLVLFIGILTYAIRGLYWSLLDDCKVPAHCAGLAIGLISVLGYSPDVFVPLINGYVTQTWPGAHGYQLYFGYIAAIALCGAGAAAFLKYRLTRIHRIQESA</sequence>
<dbReference type="InterPro" id="IPR036259">
    <property type="entry name" value="MFS_trans_sf"/>
</dbReference>
<feature type="transmembrane region" description="Helical" evidence="5">
    <location>
        <begin position="419"/>
        <end position="437"/>
    </location>
</feature>
<dbReference type="GO" id="GO:0061513">
    <property type="term" value="F:glucose 6-phosphate:phosphate antiporter activity"/>
    <property type="evidence" value="ECO:0007669"/>
    <property type="project" value="TreeGrafter"/>
</dbReference>
<reference evidence="7 8" key="1">
    <citation type="submission" date="2018-06" db="EMBL/GenBank/DDBJ databases">
        <title>Draft genome sequence of Burkholderia reimsis strain BE51 isolated from a French agricultural soil.</title>
        <authorList>
            <person name="Esmaeel Q."/>
        </authorList>
    </citation>
    <scope>NUCLEOTIDE SEQUENCE [LARGE SCALE GENOMIC DNA]</scope>
    <source>
        <strain evidence="7 8">BE51</strain>
    </source>
</reference>
<dbReference type="InterPro" id="IPR020846">
    <property type="entry name" value="MFS_dom"/>
</dbReference>
<feature type="transmembrane region" description="Helical" evidence="5">
    <location>
        <begin position="380"/>
        <end position="399"/>
    </location>
</feature>
<dbReference type="EMBL" id="QMFZ01000012">
    <property type="protein sequence ID" value="RBB39008.1"/>
    <property type="molecule type" value="Genomic_DNA"/>
</dbReference>
<dbReference type="RefSeq" id="WP_113045961.1">
    <property type="nucleotide sequence ID" value="NZ_QMFZ01000012.1"/>
</dbReference>
<feature type="transmembrane region" description="Helical" evidence="5">
    <location>
        <begin position="256"/>
        <end position="279"/>
    </location>
</feature>
<dbReference type="GO" id="GO:0012505">
    <property type="term" value="C:endomembrane system"/>
    <property type="evidence" value="ECO:0007669"/>
    <property type="project" value="UniProtKB-SubCell"/>
</dbReference>
<feature type="transmembrane region" description="Helical" evidence="5">
    <location>
        <begin position="348"/>
        <end position="368"/>
    </location>
</feature>
<feature type="domain" description="Major facilitator superfamily (MFS) profile" evidence="6">
    <location>
        <begin position="31"/>
        <end position="442"/>
    </location>
</feature>
<comment type="caution">
    <text evidence="7">The sequence shown here is derived from an EMBL/GenBank/DDBJ whole genome shotgun (WGS) entry which is preliminary data.</text>
</comment>
<proteinExistence type="predicted"/>
<evidence type="ECO:0000256" key="4">
    <source>
        <dbReference type="ARBA" id="ARBA00023136"/>
    </source>
</evidence>
<keyword evidence="8" id="KW-1185">Reference proteome</keyword>
<evidence type="ECO:0000256" key="3">
    <source>
        <dbReference type="ARBA" id="ARBA00022989"/>
    </source>
</evidence>
<evidence type="ECO:0000313" key="7">
    <source>
        <dbReference type="EMBL" id="RBB39008.1"/>
    </source>
</evidence>
<keyword evidence="2 5" id="KW-0812">Transmembrane</keyword>
<feature type="transmembrane region" description="Helical" evidence="5">
    <location>
        <begin position="285"/>
        <end position="302"/>
    </location>
</feature>
<keyword evidence="4 5" id="KW-0472">Membrane</keyword>
<dbReference type="GO" id="GO:0035435">
    <property type="term" value="P:phosphate ion transmembrane transport"/>
    <property type="evidence" value="ECO:0007669"/>
    <property type="project" value="TreeGrafter"/>
</dbReference>
<keyword evidence="3 5" id="KW-1133">Transmembrane helix</keyword>
<dbReference type="GO" id="GO:0016020">
    <property type="term" value="C:membrane"/>
    <property type="evidence" value="ECO:0007669"/>
    <property type="project" value="UniProtKB-ARBA"/>
</dbReference>
<dbReference type="Proteomes" id="UP000252458">
    <property type="component" value="Unassembled WGS sequence"/>
</dbReference>
<evidence type="ECO:0000313" key="8">
    <source>
        <dbReference type="Proteomes" id="UP000252458"/>
    </source>
</evidence>
<dbReference type="Pfam" id="PF07690">
    <property type="entry name" value="MFS_1"/>
    <property type="match status" value="1"/>
</dbReference>
<dbReference type="InterPro" id="IPR011701">
    <property type="entry name" value="MFS"/>
</dbReference>
<protein>
    <submittedName>
        <fullName evidence="7">MFS transporter</fullName>
    </submittedName>
</protein>
<dbReference type="Gene3D" id="1.20.1250.20">
    <property type="entry name" value="MFS general substrate transporter like domains"/>
    <property type="match status" value="2"/>
</dbReference>
<feature type="transmembrane region" description="Helical" evidence="5">
    <location>
        <begin position="197"/>
        <end position="218"/>
    </location>
</feature>
<gene>
    <name evidence="7" type="ORF">DPV79_16525</name>
</gene>
<evidence type="ECO:0000256" key="1">
    <source>
        <dbReference type="ARBA" id="ARBA00004127"/>
    </source>
</evidence>
<name>A0A365QVB7_9BURK</name>
<accession>A0A365QVB7</accession>
<feature type="transmembrane region" description="Helical" evidence="5">
    <location>
        <begin position="322"/>
        <end position="342"/>
    </location>
</feature>
<dbReference type="PROSITE" id="PS50850">
    <property type="entry name" value="MFS"/>
    <property type="match status" value="1"/>
</dbReference>
<evidence type="ECO:0000256" key="5">
    <source>
        <dbReference type="SAM" id="Phobius"/>
    </source>
</evidence>
<feature type="transmembrane region" description="Helical" evidence="5">
    <location>
        <begin position="165"/>
        <end position="185"/>
    </location>
</feature>
<dbReference type="AlphaFoldDB" id="A0A365QVB7"/>
<dbReference type="CDD" id="cd06174">
    <property type="entry name" value="MFS"/>
    <property type="match status" value="1"/>
</dbReference>
<feature type="transmembrane region" description="Helical" evidence="5">
    <location>
        <begin position="32"/>
        <end position="51"/>
    </location>
</feature>
<evidence type="ECO:0000256" key="2">
    <source>
        <dbReference type="ARBA" id="ARBA00022692"/>
    </source>
</evidence>
<dbReference type="SUPFAM" id="SSF103473">
    <property type="entry name" value="MFS general substrate transporter"/>
    <property type="match status" value="1"/>
</dbReference>
<evidence type="ECO:0000259" key="6">
    <source>
        <dbReference type="PROSITE" id="PS50850"/>
    </source>
</evidence>
<comment type="subcellular location">
    <subcellularLocation>
        <location evidence="1">Endomembrane system</location>
        <topology evidence="1">Multi-pass membrane protein</topology>
    </subcellularLocation>
</comment>
<feature type="transmembrane region" description="Helical" evidence="5">
    <location>
        <begin position="99"/>
        <end position="118"/>
    </location>
</feature>
<dbReference type="InterPro" id="IPR051337">
    <property type="entry name" value="OPA_Antiporter"/>
</dbReference>